<dbReference type="PANTHER" id="PTHR42852">
    <property type="entry name" value="THIOL:DISULFIDE INTERCHANGE PROTEIN DSBE"/>
    <property type="match status" value="1"/>
</dbReference>
<organism evidence="4 5">
    <name type="scientific">Pseudoprimorskyibacter insulae</name>
    <dbReference type="NCBI Taxonomy" id="1695997"/>
    <lineage>
        <taxon>Bacteria</taxon>
        <taxon>Pseudomonadati</taxon>
        <taxon>Pseudomonadota</taxon>
        <taxon>Alphaproteobacteria</taxon>
        <taxon>Rhodobacterales</taxon>
        <taxon>Paracoccaceae</taxon>
        <taxon>Pseudoprimorskyibacter</taxon>
    </lineage>
</organism>
<feature type="signal peptide" evidence="2">
    <location>
        <begin position="1"/>
        <end position="22"/>
    </location>
</feature>
<evidence type="ECO:0000313" key="5">
    <source>
        <dbReference type="Proteomes" id="UP000244904"/>
    </source>
</evidence>
<evidence type="ECO:0000259" key="3">
    <source>
        <dbReference type="PROSITE" id="PS51352"/>
    </source>
</evidence>
<dbReference type="InterPro" id="IPR013766">
    <property type="entry name" value="Thioredoxin_domain"/>
</dbReference>
<dbReference type="PROSITE" id="PS51352">
    <property type="entry name" value="THIOREDOXIN_2"/>
    <property type="match status" value="1"/>
</dbReference>
<protein>
    <submittedName>
        <fullName evidence="4">Thiol:disulfide interchange protein TlpA</fullName>
    </submittedName>
</protein>
<evidence type="ECO:0000256" key="2">
    <source>
        <dbReference type="SAM" id="SignalP"/>
    </source>
</evidence>
<dbReference type="OrthoDB" id="9799347at2"/>
<dbReference type="CDD" id="cd02966">
    <property type="entry name" value="TlpA_like_family"/>
    <property type="match status" value="1"/>
</dbReference>
<dbReference type="GO" id="GO:0015036">
    <property type="term" value="F:disulfide oxidoreductase activity"/>
    <property type="evidence" value="ECO:0007669"/>
    <property type="project" value="UniProtKB-ARBA"/>
</dbReference>
<dbReference type="AlphaFoldDB" id="A0A2R8AUS8"/>
<evidence type="ECO:0000313" key="4">
    <source>
        <dbReference type="EMBL" id="SPF79808.1"/>
    </source>
</evidence>
<feature type="chain" id="PRO_5015332575" evidence="2">
    <location>
        <begin position="23"/>
        <end position="188"/>
    </location>
</feature>
<dbReference type="PROSITE" id="PS00194">
    <property type="entry name" value="THIOREDOXIN_1"/>
    <property type="match status" value="1"/>
</dbReference>
<feature type="domain" description="Thioredoxin" evidence="3">
    <location>
        <begin position="30"/>
        <end position="183"/>
    </location>
</feature>
<keyword evidence="1" id="KW-0676">Redox-active center</keyword>
<dbReference type="GO" id="GO:0016209">
    <property type="term" value="F:antioxidant activity"/>
    <property type="evidence" value="ECO:0007669"/>
    <property type="project" value="InterPro"/>
</dbReference>
<dbReference type="EMBL" id="OMOJ01000002">
    <property type="protein sequence ID" value="SPF79808.1"/>
    <property type="molecule type" value="Genomic_DNA"/>
</dbReference>
<accession>A0A2R8AUS8</accession>
<dbReference type="Proteomes" id="UP000244904">
    <property type="component" value="Unassembled WGS sequence"/>
</dbReference>
<name>A0A2R8AUS8_9RHOB</name>
<keyword evidence="5" id="KW-1185">Reference proteome</keyword>
<dbReference type="RefSeq" id="WP_108885644.1">
    <property type="nucleotide sequence ID" value="NZ_OMOJ01000002.1"/>
</dbReference>
<gene>
    <name evidence="4" type="primary">tlpA</name>
    <name evidence="4" type="ORF">PRI8871_01606</name>
</gene>
<dbReference type="Gene3D" id="3.40.30.10">
    <property type="entry name" value="Glutaredoxin"/>
    <property type="match status" value="1"/>
</dbReference>
<sequence>MKRTVLALLYTAFGVLANPALADIGAAADLRAGDMKRLVVHSAPKDVVEGDFQTFEDAPVSLAEYQGKYVLVNFWATWCAPCRKEMPALSALQSELGGDAFEVVTIATGRNPKPAMQKFFGEIGVENLPLHRDPKQQLARKYAVLGLPVTLLLDPEGREVARLTGDADWGGADALAFLRAVLGEKAGG</sequence>
<dbReference type="Pfam" id="PF00578">
    <property type="entry name" value="AhpC-TSA"/>
    <property type="match status" value="1"/>
</dbReference>
<dbReference type="InterPro" id="IPR017937">
    <property type="entry name" value="Thioredoxin_CS"/>
</dbReference>
<dbReference type="PANTHER" id="PTHR42852:SF18">
    <property type="entry name" value="CHROMOSOME UNDETERMINED SCAFFOLD_47, WHOLE GENOME SHOTGUN SEQUENCE"/>
    <property type="match status" value="1"/>
</dbReference>
<dbReference type="InterPro" id="IPR000866">
    <property type="entry name" value="AhpC/TSA"/>
</dbReference>
<evidence type="ECO:0000256" key="1">
    <source>
        <dbReference type="ARBA" id="ARBA00023284"/>
    </source>
</evidence>
<keyword evidence="2" id="KW-0732">Signal</keyword>
<proteinExistence type="predicted"/>
<reference evidence="5" key="1">
    <citation type="submission" date="2018-03" db="EMBL/GenBank/DDBJ databases">
        <authorList>
            <person name="Rodrigo-Torres L."/>
            <person name="Arahal R. D."/>
            <person name="Lucena T."/>
        </authorList>
    </citation>
    <scope>NUCLEOTIDE SEQUENCE [LARGE SCALE GENOMIC DNA]</scope>
    <source>
        <strain evidence="5">CECT 8871</strain>
    </source>
</reference>
<dbReference type="InterPro" id="IPR050553">
    <property type="entry name" value="Thioredoxin_ResA/DsbE_sf"/>
</dbReference>
<dbReference type="SUPFAM" id="SSF52833">
    <property type="entry name" value="Thioredoxin-like"/>
    <property type="match status" value="1"/>
</dbReference>
<dbReference type="InterPro" id="IPR036249">
    <property type="entry name" value="Thioredoxin-like_sf"/>
</dbReference>